<dbReference type="GeneID" id="100206300"/>
<dbReference type="InterPro" id="IPR024134">
    <property type="entry name" value="SOD_Cu/Zn_/chaperone"/>
</dbReference>
<dbReference type="PANTHER" id="PTHR10003">
    <property type="entry name" value="SUPEROXIDE DISMUTASE CU-ZN -RELATED"/>
    <property type="match status" value="1"/>
</dbReference>
<comment type="cofactor">
    <cofactor evidence="1">
        <name>Cu(2+)</name>
        <dbReference type="ChEBI" id="CHEBI:29036"/>
    </cofactor>
</comment>
<organism evidence="5 6">
    <name type="scientific">Hydra vulgaris</name>
    <name type="common">Hydra</name>
    <name type="synonym">Hydra attenuata</name>
    <dbReference type="NCBI Taxonomy" id="6087"/>
    <lineage>
        <taxon>Eukaryota</taxon>
        <taxon>Metazoa</taxon>
        <taxon>Cnidaria</taxon>
        <taxon>Hydrozoa</taxon>
        <taxon>Hydroidolina</taxon>
        <taxon>Anthoathecata</taxon>
        <taxon>Aplanulata</taxon>
        <taxon>Hydridae</taxon>
        <taxon>Hydra</taxon>
    </lineage>
</organism>
<dbReference type="PROSITE" id="PS50846">
    <property type="entry name" value="HMA_2"/>
    <property type="match status" value="1"/>
</dbReference>
<dbReference type="CDD" id="cd00371">
    <property type="entry name" value="HMA"/>
    <property type="match status" value="1"/>
</dbReference>
<dbReference type="SUPFAM" id="SSF55008">
    <property type="entry name" value="HMA, heavy metal-associated domain"/>
    <property type="match status" value="1"/>
</dbReference>
<dbReference type="Pfam" id="PF00403">
    <property type="entry name" value="HMA"/>
    <property type="match status" value="1"/>
</dbReference>
<evidence type="ECO:0000256" key="2">
    <source>
        <dbReference type="ARBA" id="ARBA00025798"/>
    </source>
</evidence>
<dbReference type="SUPFAM" id="SSF49329">
    <property type="entry name" value="Cu,Zn superoxide dismutase-like"/>
    <property type="match status" value="1"/>
</dbReference>
<dbReference type="Gene3D" id="2.60.40.200">
    <property type="entry name" value="Superoxide dismutase, copper/zinc binding domain"/>
    <property type="match status" value="1"/>
</dbReference>
<sequence length="243" mass="26533">MENLFDKMEFSVNMKDSSCVDKISSSLDQLQGIKSFEVDLDKQSVIVTTNLPSSIVQESLESTGMLAVYRGQGENSVNLGAAVAILKSGHQTYGLVRFVQKDLNSCIIDGSISKLSPFCKHAVHIHELGDLSNGCESTGDVYNPMPSTNEKIVGDLGNISADSKGNSIFKFIDHYIKVWDVIGRSVCLHEKDVDLKTSKHSDAGESIACGIIARSAGMLENLKKVCTCSGKTLWEEREETRVH</sequence>
<accession>A0ABM4BQZ4</accession>
<evidence type="ECO:0000259" key="4">
    <source>
        <dbReference type="PROSITE" id="PS50846"/>
    </source>
</evidence>
<dbReference type="Pfam" id="PF00080">
    <property type="entry name" value="Sod_Cu"/>
    <property type="match status" value="1"/>
</dbReference>
<comment type="similarity">
    <text evidence="2">In the C-terminal section; belongs to the Cu-Zn superoxide dismutase family.</text>
</comment>
<dbReference type="InterPro" id="IPR036423">
    <property type="entry name" value="SOD-like_Cu/Zn_dom_sf"/>
</dbReference>
<dbReference type="RefSeq" id="XP_065651571.1">
    <property type="nucleotide sequence ID" value="XM_065795499.1"/>
</dbReference>
<dbReference type="Gene3D" id="3.30.70.100">
    <property type="match status" value="1"/>
</dbReference>
<feature type="domain" description="HMA" evidence="4">
    <location>
        <begin position="5"/>
        <end position="68"/>
    </location>
</feature>
<dbReference type="PRINTS" id="PR00068">
    <property type="entry name" value="CUZNDISMTASE"/>
</dbReference>
<evidence type="ECO:0000313" key="6">
    <source>
        <dbReference type="RefSeq" id="XP_065651571.1"/>
    </source>
</evidence>
<evidence type="ECO:0000256" key="1">
    <source>
        <dbReference type="ARBA" id="ARBA00001973"/>
    </source>
</evidence>
<keyword evidence="5" id="KW-1185">Reference proteome</keyword>
<dbReference type="InterPro" id="IPR006121">
    <property type="entry name" value="HMA_dom"/>
</dbReference>
<dbReference type="InterPro" id="IPR036163">
    <property type="entry name" value="HMA_dom_sf"/>
</dbReference>
<evidence type="ECO:0000256" key="3">
    <source>
        <dbReference type="ARBA" id="ARBA00032899"/>
    </source>
</evidence>
<proteinExistence type="inferred from homology"/>
<dbReference type="InterPro" id="IPR001424">
    <property type="entry name" value="SOD_Cu_Zn_dom"/>
</dbReference>
<gene>
    <name evidence="6" type="primary">LOC100206300</name>
</gene>
<protein>
    <recommendedName>
        <fullName evidence="3">Superoxide dismutase copper chaperone</fullName>
    </recommendedName>
</protein>
<reference evidence="6" key="1">
    <citation type="submission" date="2025-08" db="UniProtKB">
        <authorList>
            <consortium name="RefSeq"/>
        </authorList>
    </citation>
    <scope>IDENTIFICATION</scope>
</reference>
<name>A0ABM4BQZ4_HYDVU</name>
<evidence type="ECO:0000313" key="5">
    <source>
        <dbReference type="Proteomes" id="UP001652625"/>
    </source>
</evidence>
<dbReference type="Proteomes" id="UP001652625">
    <property type="component" value="Chromosome 04"/>
</dbReference>